<keyword evidence="10" id="KW-1185">Reference proteome</keyword>
<dbReference type="PANTHER" id="PTHR42681:SF1">
    <property type="entry name" value="MALONYL-COA-ACYL CARRIER PROTEIN TRANSACYLASE, MITOCHONDRIAL"/>
    <property type="match status" value="1"/>
</dbReference>
<name>A0A2S3VJX6_9PSED</name>
<dbReference type="GO" id="GO:0004314">
    <property type="term" value="F:[acyl-carrier-protein] S-malonyltransferase activity"/>
    <property type="evidence" value="ECO:0007669"/>
    <property type="project" value="UniProtKB-EC"/>
</dbReference>
<sequence length="303" mass="31876">MSSLLVFPGQGAQQPGMLARLPRQTLTEASDLLGEDVTQLDSAEALQSTRAVQLCLLIAGVAASRQLDMTADYVAGLSIGAYPAAVVAGALSFSDALHLVSLRGELMQQAYPQGYGMTAIIGLELATVEGLLAQVHSAPMPVYLANINADNQVVIAGSDAAMKAVAELAKGCGAGLAKRLAVSVPSHCPLLEAPAQRLAEAFASVSMQTPTIGYLSGSRARPLIKPEALRDDLAFNMCRIVDWRGTVQSAYERGVRLQIELPPGAVLTGLARRVFEQGTVIAFDGARLDTLQALMREEGSHHS</sequence>
<evidence type="ECO:0000256" key="7">
    <source>
        <dbReference type="PIRSR" id="PIRSR000446-1"/>
    </source>
</evidence>
<keyword evidence="3 6" id="KW-0808">Transferase</keyword>
<evidence type="ECO:0000313" key="9">
    <source>
        <dbReference type="EMBL" id="POF40246.1"/>
    </source>
</evidence>
<accession>A0A2S3VJX6</accession>
<dbReference type="NCBIfam" id="TIGR03131">
    <property type="entry name" value="malonate_mdcH"/>
    <property type="match status" value="1"/>
</dbReference>
<feature type="domain" description="Malonyl-CoA:ACP transacylase (MAT)" evidence="8">
    <location>
        <begin position="6"/>
        <end position="298"/>
    </location>
</feature>
<dbReference type="PANTHER" id="PTHR42681">
    <property type="entry name" value="MALONYL-COA-ACYL CARRIER PROTEIN TRANSACYLASE, MITOCHONDRIAL"/>
    <property type="match status" value="1"/>
</dbReference>
<dbReference type="Gene3D" id="3.30.70.250">
    <property type="entry name" value="Malonyl-CoA ACP transacylase, ACP-binding"/>
    <property type="match status" value="1"/>
</dbReference>
<evidence type="ECO:0000256" key="4">
    <source>
        <dbReference type="ARBA" id="ARBA00023315"/>
    </source>
</evidence>
<feature type="active site" evidence="7">
    <location>
        <position position="78"/>
    </location>
</feature>
<evidence type="ECO:0000259" key="8">
    <source>
        <dbReference type="SMART" id="SM00827"/>
    </source>
</evidence>
<proteinExistence type="inferred from homology"/>
<dbReference type="GO" id="GO:0005829">
    <property type="term" value="C:cytosol"/>
    <property type="evidence" value="ECO:0007669"/>
    <property type="project" value="TreeGrafter"/>
</dbReference>
<keyword evidence="4 6" id="KW-0012">Acyltransferase</keyword>
<comment type="catalytic activity">
    <reaction evidence="5 6">
        <text>holo-[ACP] + malonyl-CoA = malonyl-[ACP] + CoA</text>
        <dbReference type="Rhea" id="RHEA:41792"/>
        <dbReference type="Rhea" id="RHEA-COMP:9623"/>
        <dbReference type="Rhea" id="RHEA-COMP:9685"/>
        <dbReference type="ChEBI" id="CHEBI:57287"/>
        <dbReference type="ChEBI" id="CHEBI:57384"/>
        <dbReference type="ChEBI" id="CHEBI:64479"/>
        <dbReference type="ChEBI" id="CHEBI:78449"/>
        <dbReference type="EC" id="2.3.1.39"/>
    </reaction>
</comment>
<dbReference type="InterPro" id="IPR016036">
    <property type="entry name" value="Malonyl_transacylase_ACP-bd"/>
</dbReference>
<reference evidence="10" key="1">
    <citation type="submission" date="2017-02" db="EMBL/GenBank/DDBJ databases">
        <authorList>
            <person name="Furmanczyk E.M."/>
        </authorList>
    </citation>
    <scope>NUCLEOTIDE SEQUENCE [LARGE SCALE GENOMIC DNA]</scope>
    <source>
        <strain evidence="10">AP3_22</strain>
    </source>
</reference>
<gene>
    <name evidence="9" type="ORF">B0D71_22540</name>
</gene>
<comment type="caution">
    <text evidence="9">The sequence shown here is derived from an EMBL/GenBank/DDBJ whole genome shotgun (WGS) entry which is preliminary data.</text>
</comment>
<dbReference type="OrthoDB" id="9808564at2"/>
<comment type="similarity">
    <text evidence="6">Belongs to the fabD family.</text>
</comment>
<dbReference type="SMART" id="SM00827">
    <property type="entry name" value="PKS_AT"/>
    <property type="match status" value="1"/>
</dbReference>
<dbReference type="InterPro" id="IPR016035">
    <property type="entry name" value="Acyl_Trfase/lysoPLipase"/>
</dbReference>
<dbReference type="SUPFAM" id="SSF55048">
    <property type="entry name" value="Probable ACP-binding domain of malonyl-CoA ACP transacylase"/>
    <property type="match status" value="1"/>
</dbReference>
<dbReference type="InterPro" id="IPR024925">
    <property type="entry name" value="Malonyl_CoA-ACP_transAc"/>
</dbReference>
<dbReference type="InterPro" id="IPR001227">
    <property type="entry name" value="Ac_transferase_dom_sf"/>
</dbReference>
<dbReference type="PIRSF" id="PIRSF000446">
    <property type="entry name" value="Mct"/>
    <property type="match status" value="1"/>
</dbReference>
<dbReference type="InterPro" id="IPR017554">
    <property type="entry name" value="Malonate_deCOase_MdcHsu"/>
</dbReference>
<protein>
    <recommendedName>
        <fullName evidence="2 6">Malonyl CoA-acyl carrier protein transacylase</fullName>
        <ecNumber evidence="1 6">2.3.1.39</ecNumber>
    </recommendedName>
</protein>
<evidence type="ECO:0000256" key="2">
    <source>
        <dbReference type="ARBA" id="ARBA00018953"/>
    </source>
</evidence>
<evidence type="ECO:0000256" key="1">
    <source>
        <dbReference type="ARBA" id="ARBA00013258"/>
    </source>
</evidence>
<dbReference type="SUPFAM" id="SSF52151">
    <property type="entry name" value="FabD/lysophospholipase-like"/>
    <property type="match status" value="1"/>
</dbReference>
<evidence type="ECO:0000256" key="5">
    <source>
        <dbReference type="ARBA" id="ARBA00048462"/>
    </source>
</evidence>
<dbReference type="InterPro" id="IPR050858">
    <property type="entry name" value="Mal-CoA-ACP_Trans/PKS_FabD"/>
</dbReference>
<evidence type="ECO:0000256" key="6">
    <source>
        <dbReference type="PIRNR" id="PIRNR000446"/>
    </source>
</evidence>
<evidence type="ECO:0000256" key="3">
    <source>
        <dbReference type="ARBA" id="ARBA00022679"/>
    </source>
</evidence>
<dbReference type="GO" id="GO:0006633">
    <property type="term" value="P:fatty acid biosynthetic process"/>
    <property type="evidence" value="ECO:0007669"/>
    <property type="project" value="TreeGrafter"/>
</dbReference>
<dbReference type="EMBL" id="MUJK01000008">
    <property type="protein sequence ID" value="POF40246.1"/>
    <property type="molecule type" value="Genomic_DNA"/>
</dbReference>
<dbReference type="EC" id="2.3.1.39" evidence="1 6"/>
<evidence type="ECO:0000313" key="10">
    <source>
        <dbReference type="Proteomes" id="UP000237440"/>
    </source>
</evidence>
<dbReference type="RefSeq" id="WP_103396752.1">
    <property type="nucleotide sequence ID" value="NZ_MUJK01000008.1"/>
</dbReference>
<dbReference type="Pfam" id="PF00698">
    <property type="entry name" value="Acyl_transf_1"/>
    <property type="match status" value="1"/>
</dbReference>
<dbReference type="AlphaFoldDB" id="A0A2S3VJX6"/>
<organism evidence="9 10">
    <name type="scientific">Pseudomonas laurylsulfativorans</name>
    <dbReference type="NCBI Taxonomy" id="1943631"/>
    <lineage>
        <taxon>Bacteria</taxon>
        <taxon>Pseudomonadati</taxon>
        <taxon>Pseudomonadota</taxon>
        <taxon>Gammaproteobacteria</taxon>
        <taxon>Pseudomonadales</taxon>
        <taxon>Pseudomonadaceae</taxon>
        <taxon>Pseudomonas</taxon>
    </lineage>
</organism>
<dbReference type="Gene3D" id="3.40.366.10">
    <property type="entry name" value="Malonyl-Coenzyme A Acyl Carrier Protein, domain 2"/>
    <property type="match status" value="1"/>
</dbReference>
<feature type="active site" evidence="7">
    <location>
        <position position="187"/>
    </location>
</feature>
<dbReference type="InterPro" id="IPR014043">
    <property type="entry name" value="Acyl_transferase_dom"/>
</dbReference>
<dbReference type="Proteomes" id="UP000237440">
    <property type="component" value="Unassembled WGS sequence"/>
</dbReference>